<evidence type="ECO:0000313" key="1">
    <source>
        <dbReference type="EMBL" id="QII46192.1"/>
    </source>
</evidence>
<accession>A0A6G7J6W8</accession>
<dbReference type="KEGG" id="mut:GVT53_16400"/>
<dbReference type="RefSeq" id="WP_166249569.1">
    <property type="nucleotide sequence ID" value="NZ_CP049616.1"/>
</dbReference>
<sequence length="144" mass="16001">MRIKIILFAAGIVLTLAFCVVKSPSLKSMGEIKPSYTNGGGYRLKKFKTNGENRSGFSVIINLLKTDGSLFDYQATLMYGCNEYVIDSDKKTLSLENSDIPTQFKIISVGYFVIETEPISLSSNDSIAIDFIMAEDDRPFINCE</sequence>
<dbReference type="EMBL" id="CP049616">
    <property type="protein sequence ID" value="QII46192.1"/>
    <property type="molecule type" value="Genomic_DNA"/>
</dbReference>
<name>A0A6G7J6W8_9FLAO</name>
<proteinExistence type="predicted"/>
<gene>
    <name evidence="1" type="ORF">GVT53_16400</name>
</gene>
<dbReference type="Proteomes" id="UP000502928">
    <property type="component" value="Chromosome"/>
</dbReference>
<keyword evidence="2" id="KW-1185">Reference proteome</keyword>
<organism evidence="1 2">
    <name type="scientific">Flagellimonas oceani</name>
    <dbReference type="NCBI Taxonomy" id="2698672"/>
    <lineage>
        <taxon>Bacteria</taxon>
        <taxon>Pseudomonadati</taxon>
        <taxon>Bacteroidota</taxon>
        <taxon>Flavobacteriia</taxon>
        <taxon>Flavobacteriales</taxon>
        <taxon>Flavobacteriaceae</taxon>
        <taxon>Flagellimonas</taxon>
    </lineage>
</organism>
<reference evidence="1 2" key="1">
    <citation type="submission" date="2020-02" db="EMBL/GenBank/DDBJ databases">
        <title>Complete genome of Muricauda sp. 501str8.</title>
        <authorList>
            <person name="Dong B."/>
            <person name="Zhu S."/>
            <person name="Yang J."/>
            <person name="Chen J."/>
        </authorList>
    </citation>
    <scope>NUCLEOTIDE SEQUENCE [LARGE SCALE GENOMIC DNA]</scope>
    <source>
        <strain evidence="1 2">501str8</strain>
    </source>
</reference>
<dbReference type="AlphaFoldDB" id="A0A6G7J6W8"/>
<evidence type="ECO:0000313" key="2">
    <source>
        <dbReference type="Proteomes" id="UP000502928"/>
    </source>
</evidence>
<protein>
    <submittedName>
        <fullName evidence="1">Uncharacterized protein</fullName>
    </submittedName>
</protein>